<sequence>MEDNVPDGISYAETSTILDIILTTRTYHSQSPNSMANVVSNTTVDTFAIVHMDMWAETSTNWMKESTALKAQQHVYILTRSLIRSADFAQLTTVEEINSNAMKPVNLAKHARVDVSKLPVTWKYNKSAWTTAEIFVEWLKVVNAAMRRQHGKILLLLLDNAPSHLNVELSKNFCQRSPRPMLATDGPWCLTTVQV</sequence>
<evidence type="ECO:0000259" key="1">
    <source>
        <dbReference type="Pfam" id="PF03184"/>
    </source>
</evidence>
<dbReference type="GO" id="GO:0003676">
    <property type="term" value="F:nucleic acid binding"/>
    <property type="evidence" value="ECO:0007669"/>
    <property type="project" value="InterPro"/>
</dbReference>
<protein>
    <recommendedName>
        <fullName evidence="1">DDE-1 domain-containing protein</fullName>
    </recommendedName>
</protein>
<dbReference type="EMBL" id="JYDL01000134">
    <property type="protein sequence ID" value="KRX15318.1"/>
    <property type="molecule type" value="Genomic_DNA"/>
</dbReference>
<dbReference type="Proteomes" id="UP000054630">
    <property type="component" value="Unassembled WGS sequence"/>
</dbReference>
<dbReference type="AlphaFoldDB" id="A0A0V0RLE1"/>
<evidence type="ECO:0000313" key="3">
    <source>
        <dbReference type="Proteomes" id="UP000054630"/>
    </source>
</evidence>
<keyword evidence="3" id="KW-1185">Reference proteome</keyword>
<evidence type="ECO:0000313" key="2">
    <source>
        <dbReference type="EMBL" id="KRX15318.1"/>
    </source>
</evidence>
<gene>
    <name evidence="2" type="ORF">T07_4670</name>
</gene>
<accession>A0A0V0RLE1</accession>
<comment type="caution">
    <text evidence="2">The sequence shown here is derived from an EMBL/GenBank/DDBJ whole genome shotgun (WGS) entry which is preliminary data.</text>
</comment>
<name>A0A0V0RLE1_9BILA</name>
<dbReference type="InterPro" id="IPR004875">
    <property type="entry name" value="DDE_SF_endonuclease_dom"/>
</dbReference>
<reference evidence="2 3" key="1">
    <citation type="submission" date="2015-01" db="EMBL/GenBank/DDBJ databases">
        <title>Evolution of Trichinella species and genotypes.</title>
        <authorList>
            <person name="Korhonen P.K."/>
            <person name="Edoardo P."/>
            <person name="Giuseppe L.R."/>
            <person name="Gasser R.B."/>
        </authorList>
    </citation>
    <scope>NUCLEOTIDE SEQUENCE [LARGE SCALE GENOMIC DNA]</scope>
    <source>
        <strain evidence="2">ISS37</strain>
    </source>
</reference>
<dbReference type="Pfam" id="PF03184">
    <property type="entry name" value="DDE_1"/>
    <property type="match status" value="1"/>
</dbReference>
<feature type="domain" description="DDE-1" evidence="1">
    <location>
        <begin position="112"/>
        <end position="170"/>
    </location>
</feature>
<proteinExistence type="predicted"/>
<organism evidence="2 3">
    <name type="scientific">Trichinella nelsoni</name>
    <dbReference type="NCBI Taxonomy" id="6336"/>
    <lineage>
        <taxon>Eukaryota</taxon>
        <taxon>Metazoa</taxon>
        <taxon>Ecdysozoa</taxon>
        <taxon>Nematoda</taxon>
        <taxon>Enoplea</taxon>
        <taxon>Dorylaimia</taxon>
        <taxon>Trichinellida</taxon>
        <taxon>Trichinellidae</taxon>
        <taxon>Trichinella</taxon>
    </lineage>
</organism>